<dbReference type="InterPro" id="IPR050330">
    <property type="entry name" value="Bact_OuterMem_StrucFunc"/>
</dbReference>
<protein>
    <submittedName>
        <fullName evidence="5">Chemotaxis protein MotB</fullName>
    </submittedName>
</protein>
<organism evidence="5 6">
    <name type="scientific">Natronocella acetinitrilica</name>
    <dbReference type="NCBI Taxonomy" id="414046"/>
    <lineage>
        <taxon>Bacteria</taxon>
        <taxon>Pseudomonadati</taxon>
        <taxon>Pseudomonadota</taxon>
        <taxon>Gammaproteobacteria</taxon>
        <taxon>Chromatiales</taxon>
        <taxon>Ectothiorhodospiraceae</taxon>
        <taxon>Natronocella</taxon>
    </lineage>
</organism>
<dbReference type="RefSeq" id="WP_253476670.1">
    <property type="nucleotide sequence ID" value="NZ_JALJXV010000003.1"/>
</dbReference>
<dbReference type="PANTHER" id="PTHR30329">
    <property type="entry name" value="STATOR ELEMENT OF FLAGELLAR MOTOR COMPLEX"/>
    <property type="match status" value="1"/>
</dbReference>
<keyword evidence="1" id="KW-0472">Membrane</keyword>
<dbReference type="PANTHER" id="PTHR30329:SF21">
    <property type="entry name" value="LIPOPROTEIN YIAD-RELATED"/>
    <property type="match status" value="1"/>
</dbReference>
<dbReference type="SUPFAM" id="SSF103088">
    <property type="entry name" value="OmpA-like"/>
    <property type="match status" value="1"/>
</dbReference>
<dbReference type="AlphaFoldDB" id="A0AAE3KFX6"/>
<feature type="coiled-coil region" evidence="2">
    <location>
        <begin position="134"/>
        <end position="210"/>
    </location>
</feature>
<feature type="chain" id="PRO_5042073222" evidence="3">
    <location>
        <begin position="31"/>
        <end position="372"/>
    </location>
</feature>
<feature type="signal peptide" evidence="3">
    <location>
        <begin position="1"/>
        <end position="30"/>
    </location>
</feature>
<keyword evidence="2" id="KW-0175">Coiled coil</keyword>
<accession>A0AAE3KFX6</accession>
<evidence type="ECO:0000256" key="3">
    <source>
        <dbReference type="SAM" id="SignalP"/>
    </source>
</evidence>
<feature type="coiled-coil region" evidence="2">
    <location>
        <begin position="36"/>
        <end position="72"/>
    </location>
</feature>
<comment type="caution">
    <text evidence="5">The sequence shown here is derived from an EMBL/GenBank/DDBJ whole genome shotgun (WGS) entry which is preliminary data.</text>
</comment>
<evidence type="ECO:0000256" key="2">
    <source>
        <dbReference type="SAM" id="Coils"/>
    </source>
</evidence>
<dbReference type="GO" id="GO:0016020">
    <property type="term" value="C:membrane"/>
    <property type="evidence" value="ECO:0007669"/>
    <property type="project" value="UniProtKB-UniRule"/>
</dbReference>
<sequence>MKNPQRQQPTTVLALLLSALLLTLGTPVAADERGAANRLLVEATRLFERAERAEAAERFALLRDARENLERIQEDYPETDLAVQISTRQPVGGFDPSEVYRRYDRAFATTCLAAPEAACLEPLAREVGALSAERDAALERARTAEAAVESAEKARENLELLSGIRGLRITRLEALNEALSERDRRHREASARADARLADKSAEIDELSRQLSPVPIEGVDPMRAHHEALAERLATRLDGEAAPRQLGDRIILQSDALFGAASATLAPGARERLDHVAEALSETIAEIPEAANWLVEVAGHTDARPIATERFPSNWELSGARALAVTTYLVEQGVAGTHLAAVGRAEFEPLEEGRGAAAYQANRRIELRLVAR</sequence>
<dbReference type="Gene3D" id="3.30.1330.60">
    <property type="entry name" value="OmpA-like domain"/>
    <property type="match status" value="1"/>
</dbReference>
<evidence type="ECO:0000256" key="1">
    <source>
        <dbReference type="PROSITE-ProRule" id="PRU00473"/>
    </source>
</evidence>
<dbReference type="EMBL" id="JALJXV010000003">
    <property type="protein sequence ID" value="MCP1674572.1"/>
    <property type="molecule type" value="Genomic_DNA"/>
</dbReference>
<dbReference type="PROSITE" id="PS51123">
    <property type="entry name" value="OMPA_2"/>
    <property type="match status" value="1"/>
</dbReference>
<keyword evidence="6" id="KW-1185">Reference proteome</keyword>
<dbReference type="InterPro" id="IPR036737">
    <property type="entry name" value="OmpA-like_sf"/>
</dbReference>
<evidence type="ECO:0000313" key="6">
    <source>
        <dbReference type="Proteomes" id="UP001205843"/>
    </source>
</evidence>
<feature type="domain" description="OmpA-like" evidence="4">
    <location>
        <begin position="246"/>
        <end position="372"/>
    </location>
</feature>
<evidence type="ECO:0000313" key="5">
    <source>
        <dbReference type="EMBL" id="MCP1674572.1"/>
    </source>
</evidence>
<proteinExistence type="predicted"/>
<name>A0AAE3KFX6_9GAMM</name>
<keyword evidence="3" id="KW-0732">Signal</keyword>
<dbReference type="CDD" id="cd07185">
    <property type="entry name" value="OmpA_C-like"/>
    <property type="match status" value="1"/>
</dbReference>
<dbReference type="InterPro" id="IPR006665">
    <property type="entry name" value="OmpA-like"/>
</dbReference>
<dbReference type="Pfam" id="PF00691">
    <property type="entry name" value="OmpA"/>
    <property type="match status" value="1"/>
</dbReference>
<evidence type="ECO:0000259" key="4">
    <source>
        <dbReference type="PROSITE" id="PS51123"/>
    </source>
</evidence>
<dbReference type="Proteomes" id="UP001205843">
    <property type="component" value="Unassembled WGS sequence"/>
</dbReference>
<gene>
    <name evidence="5" type="ORF">J2T57_001674</name>
</gene>
<reference evidence="5" key="1">
    <citation type="submission" date="2022-03" db="EMBL/GenBank/DDBJ databases">
        <title>Genomic Encyclopedia of Type Strains, Phase III (KMG-III): the genomes of soil and plant-associated and newly described type strains.</title>
        <authorList>
            <person name="Whitman W."/>
        </authorList>
    </citation>
    <scope>NUCLEOTIDE SEQUENCE</scope>
    <source>
        <strain evidence="5">ANL 6-2</strain>
    </source>
</reference>